<dbReference type="InterPro" id="IPR036388">
    <property type="entry name" value="WH-like_DNA-bd_sf"/>
</dbReference>
<dbReference type="PANTHER" id="PTHR46577">
    <property type="entry name" value="HTH-TYPE TRANSCRIPTIONAL REGULATORY PROTEIN GABR"/>
    <property type="match status" value="1"/>
</dbReference>
<keyword evidence="7" id="KW-0032">Aminotransferase</keyword>
<name>A0A4Q4ZKH5_9ACTN</name>
<dbReference type="GO" id="GO:0003700">
    <property type="term" value="F:DNA-binding transcription factor activity"/>
    <property type="evidence" value="ECO:0007669"/>
    <property type="project" value="InterPro"/>
</dbReference>
<evidence type="ECO:0000313" key="7">
    <source>
        <dbReference type="EMBL" id="RYP88907.1"/>
    </source>
</evidence>
<dbReference type="InterPro" id="IPR000524">
    <property type="entry name" value="Tscrpt_reg_HTH_GntR"/>
</dbReference>
<dbReference type="Pfam" id="PF00155">
    <property type="entry name" value="Aminotran_1_2"/>
    <property type="match status" value="1"/>
</dbReference>
<keyword evidence="3" id="KW-0805">Transcription regulation</keyword>
<dbReference type="GO" id="GO:0008483">
    <property type="term" value="F:transaminase activity"/>
    <property type="evidence" value="ECO:0007669"/>
    <property type="project" value="UniProtKB-KW"/>
</dbReference>
<dbReference type="InterPro" id="IPR004839">
    <property type="entry name" value="Aminotransferase_I/II_large"/>
</dbReference>
<dbReference type="PROSITE" id="PS50949">
    <property type="entry name" value="HTH_GNTR"/>
    <property type="match status" value="1"/>
</dbReference>
<dbReference type="PANTHER" id="PTHR46577:SF1">
    <property type="entry name" value="HTH-TYPE TRANSCRIPTIONAL REGULATORY PROTEIN GABR"/>
    <property type="match status" value="1"/>
</dbReference>
<dbReference type="InterPro" id="IPR015422">
    <property type="entry name" value="PyrdxlP-dep_Trfase_small"/>
</dbReference>
<dbReference type="InterPro" id="IPR015424">
    <property type="entry name" value="PyrdxlP-dep_Trfase"/>
</dbReference>
<dbReference type="RefSeq" id="WP_134712884.1">
    <property type="nucleotide sequence ID" value="NZ_SDKM01000001.1"/>
</dbReference>
<feature type="domain" description="HTH gntR-type" evidence="6">
    <location>
        <begin position="20"/>
        <end position="88"/>
    </location>
</feature>
<comment type="caution">
    <text evidence="7">The sequence shown here is derived from an EMBL/GenBank/DDBJ whole genome shotgun (WGS) entry which is preliminary data.</text>
</comment>
<evidence type="ECO:0000256" key="5">
    <source>
        <dbReference type="ARBA" id="ARBA00023163"/>
    </source>
</evidence>
<keyword evidence="7" id="KW-0808">Transferase</keyword>
<evidence type="ECO:0000256" key="3">
    <source>
        <dbReference type="ARBA" id="ARBA00023015"/>
    </source>
</evidence>
<evidence type="ECO:0000256" key="4">
    <source>
        <dbReference type="ARBA" id="ARBA00023125"/>
    </source>
</evidence>
<protein>
    <submittedName>
        <fullName evidence="7">PLP-dependent aminotransferase family protein</fullName>
    </submittedName>
</protein>
<dbReference type="Gene3D" id="3.90.1150.10">
    <property type="entry name" value="Aspartate Aminotransferase, domain 1"/>
    <property type="match status" value="1"/>
</dbReference>
<accession>A0A4Q4ZKH5</accession>
<dbReference type="CDD" id="cd07377">
    <property type="entry name" value="WHTH_GntR"/>
    <property type="match status" value="1"/>
</dbReference>
<dbReference type="Pfam" id="PF00392">
    <property type="entry name" value="GntR"/>
    <property type="match status" value="1"/>
</dbReference>
<dbReference type="Gene3D" id="1.10.10.10">
    <property type="entry name" value="Winged helix-like DNA-binding domain superfamily/Winged helix DNA-binding domain"/>
    <property type="match status" value="1"/>
</dbReference>
<dbReference type="SUPFAM" id="SSF53383">
    <property type="entry name" value="PLP-dependent transferases"/>
    <property type="match status" value="1"/>
</dbReference>
<evidence type="ECO:0000259" key="6">
    <source>
        <dbReference type="PROSITE" id="PS50949"/>
    </source>
</evidence>
<dbReference type="SUPFAM" id="SSF46785">
    <property type="entry name" value="Winged helix' DNA-binding domain"/>
    <property type="match status" value="1"/>
</dbReference>
<dbReference type="Proteomes" id="UP000295198">
    <property type="component" value="Unassembled WGS sequence"/>
</dbReference>
<organism evidence="7 8">
    <name type="scientific">Nocardioides guangzhouensis</name>
    <dbReference type="NCBI Taxonomy" id="2497878"/>
    <lineage>
        <taxon>Bacteria</taxon>
        <taxon>Bacillati</taxon>
        <taxon>Actinomycetota</taxon>
        <taxon>Actinomycetes</taxon>
        <taxon>Propionibacteriales</taxon>
        <taxon>Nocardioidaceae</taxon>
        <taxon>Nocardioides</taxon>
    </lineage>
</organism>
<dbReference type="AlphaFoldDB" id="A0A4Q4ZKH5"/>
<dbReference type="GO" id="GO:0030170">
    <property type="term" value="F:pyridoxal phosphate binding"/>
    <property type="evidence" value="ECO:0007669"/>
    <property type="project" value="InterPro"/>
</dbReference>
<keyword evidence="4" id="KW-0238">DNA-binding</keyword>
<keyword evidence="5" id="KW-0804">Transcription</keyword>
<dbReference type="InterPro" id="IPR015421">
    <property type="entry name" value="PyrdxlP-dep_Trfase_major"/>
</dbReference>
<dbReference type="SMART" id="SM00345">
    <property type="entry name" value="HTH_GNTR"/>
    <property type="match status" value="1"/>
</dbReference>
<dbReference type="InterPro" id="IPR036390">
    <property type="entry name" value="WH_DNA-bd_sf"/>
</dbReference>
<dbReference type="GO" id="GO:0003677">
    <property type="term" value="F:DNA binding"/>
    <property type="evidence" value="ECO:0007669"/>
    <property type="project" value="UniProtKB-KW"/>
</dbReference>
<sequence>MTRSISAARVATLVGDFDRSPAYAGLADELRLLIGDGRIALDTRLPSERELTESLGVSRTTVTRAYAELRDHGYAEARRGSGTFTRVPAGRHRVQDNALLPYSGDEDAIDLNCAAASAPPGIAAAYQHAAGELPAYLGGHGYFPAGLPQLQAAIAATYDARGLPTRPEQVMVTPGALTATAIVAQAFTGPGDRVLVEDPVYPNATLAIRHSGARVIPSEVDPGGWDLEAVGAALRGTHPKLAYLIPDFQNPTGHVMTDDQRATYAGFLRRTRTVAVVDEAHQSLALDGQQMPLPFAVHSPGAITIGSASKAFWGGLRLGWIRAEDEQMLRLTRARIGLDLGAPVLEQLVLTHLLSDPDAVVDEHRARLREQRDALVAAVAARLPDWRFHRPRGGLALWCQLPRPGATAVAAEAERRGVILAPGPVFAAEGGLDRFLRIPWTASADRLEEAVTRLAAAWAAVGRGDRPRPRILVA</sequence>
<dbReference type="InterPro" id="IPR051446">
    <property type="entry name" value="HTH_trans_reg/aminotransferase"/>
</dbReference>
<dbReference type="CDD" id="cd00609">
    <property type="entry name" value="AAT_like"/>
    <property type="match status" value="1"/>
</dbReference>
<dbReference type="OrthoDB" id="199743at2"/>
<dbReference type="EMBL" id="SDKM01000001">
    <property type="protein sequence ID" value="RYP88907.1"/>
    <property type="molecule type" value="Genomic_DNA"/>
</dbReference>
<evidence type="ECO:0000313" key="8">
    <source>
        <dbReference type="Proteomes" id="UP000295198"/>
    </source>
</evidence>
<proteinExistence type="inferred from homology"/>
<dbReference type="PRINTS" id="PR00035">
    <property type="entry name" value="HTHGNTR"/>
</dbReference>
<dbReference type="Gene3D" id="3.40.640.10">
    <property type="entry name" value="Type I PLP-dependent aspartate aminotransferase-like (Major domain)"/>
    <property type="match status" value="1"/>
</dbReference>
<gene>
    <name evidence="7" type="ORF">EKO23_00240</name>
</gene>
<comment type="similarity">
    <text evidence="1">In the C-terminal section; belongs to the class-I pyridoxal-phosphate-dependent aminotransferase family.</text>
</comment>
<evidence type="ECO:0000256" key="2">
    <source>
        <dbReference type="ARBA" id="ARBA00022898"/>
    </source>
</evidence>
<keyword evidence="2" id="KW-0663">Pyridoxal phosphate</keyword>
<evidence type="ECO:0000256" key="1">
    <source>
        <dbReference type="ARBA" id="ARBA00005384"/>
    </source>
</evidence>
<keyword evidence="8" id="KW-1185">Reference proteome</keyword>
<reference evidence="7 8" key="1">
    <citation type="submission" date="2019-01" db="EMBL/GenBank/DDBJ databases">
        <title>Nocardioides guangzhouensis sp. nov., an actinobacterium isolated from soil.</title>
        <authorList>
            <person name="Fu Y."/>
            <person name="Cai Y."/>
            <person name="Lin Z."/>
            <person name="Chen P."/>
        </authorList>
    </citation>
    <scope>NUCLEOTIDE SEQUENCE [LARGE SCALE GENOMIC DNA]</scope>
    <source>
        <strain evidence="7 8">130</strain>
    </source>
</reference>